<dbReference type="PROSITE" id="PS50929">
    <property type="entry name" value="ABC_TM1F"/>
    <property type="match status" value="1"/>
</dbReference>
<dbReference type="GO" id="GO:0005524">
    <property type="term" value="F:ATP binding"/>
    <property type="evidence" value="ECO:0007669"/>
    <property type="project" value="UniProtKB-KW"/>
</dbReference>
<dbReference type="PANTHER" id="PTHR43394:SF1">
    <property type="entry name" value="ATP-BINDING CASSETTE SUB-FAMILY B MEMBER 10, MITOCHONDRIAL"/>
    <property type="match status" value="1"/>
</dbReference>
<dbReference type="SUPFAM" id="SSF90123">
    <property type="entry name" value="ABC transporter transmembrane region"/>
    <property type="match status" value="1"/>
</dbReference>
<evidence type="ECO:0000313" key="13">
    <source>
        <dbReference type="Proteomes" id="UP000677918"/>
    </source>
</evidence>
<keyword evidence="3" id="KW-1003">Cell membrane</keyword>
<dbReference type="FunFam" id="1.20.1560.10:FF:000011">
    <property type="entry name" value="Multidrug ABC transporter ATP-binding protein"/>
    <property type="match status" value="1"/>
</dbReference>
<feature type="transmembrane region" description="Helical" evidence="9">
    <location>
        <begin position="280"/>
        <end position="301"/>
    </location>
</feature>
<gene>
    <name evidence="12" type="primary">mdlA</name>
    <name evidence="12" type="ORF">XYCOK13_33520</name>
</gene>
<dbReference type="InterPro" id="IPR036640">
    <property type="entry name" value="ABC1_TM_sf"/>
</dbReference>
<dbReference type="Pfam" id="PF00664">
    <property type="entry name" value="ABC_membrane"/>
    <property type="match status" value="1"/>
</dbReference>
<dbReference type="InterPro" id="IPR017871">
    <property type="entry name" value="ABC_transporter-like_CS"/>
</dbReference>
<evidence type="ECO:0000256" key="8">
    <source>
        <dbReference type="ARBA" id="ARBA00023136"/>
    </source>
</evidence>
<dbReference type="InterPro" id="IPR011527">
    <property type="entry name" value="ABC1_TM_dom"/>
</dbReference>
<evidence type="ECO:0000313" key="12">
    <source>
        <dbReference type="EMBL" id="GIQ70528.1"/>
    </source>
</evidence>
<dbReference type="InterPro" id="IPR003593">
    <property type="entry name" value="AAA+_ATPase"/>
</dbReference>
<dbReference type="PROSITE" id="PS00211">
    <property type="entry name" value="ABC_TRANSPORTER_1"/>
    <property type="match status" value="1"/>
</dbReference>
<dbReference type="RefSeq" id="WP_213413349.1">
    <property type="nucleotide sequence ID" value="NZ_BOVK01000051.1"/>
</dbReference>
<dbReference type="PANTHER" id="PTHR43394">
    <property type="entry name" value="ATP-DEPENDENT PERMEASE MDL1, MITOCHONDRIAL"/>
    <property type="match status" value="1"/>
</dbReference>
<dbReference type="SMART" id="SM00382">
    <property type="entry name" value="AAA"/>
    <property type="match status" value="1"/>
</dbReference>
<keyword evidence="4 9" id="KW-0812">Transmembrane</keyword>
<evidence type="ECO:0000256" key="4">
    <source>
        <dbReference type="ARBA" id="ARBA00022692"/>
    </source>
</evidence>
<comment type="subcellular location">
    <subcellularLocation>
        <location evidence="1">Cell membrane</location>
        <topology evidence="1">Multi-pass membrane protein</topology>
    </subcellularLocation>
</comment>
<protein>
    <submittedName>
        <fullName evidence="12">Multidrug ABC transporter permease/ATP-binding protein</fullName>
    </submittedName>
</protein>
<reference evidence="12" key="1">
    <citation type="submission" date="2021-04" db="EMBL/GenBank/DDBJ databases">
        <title>Draft genome sequence of Xylanibacillus composti strain K13.</title>
        <authorList>
            <person name="Uke A."/>
            <person name="Chhe C."/>
            <person name="Baramee S."/>
            <person name="Kosugi A."/>
        </authorList>
    </citation>
    <scope>NUCLEOTIDE SEQUENCE</scope>
    <source>
        <strain evidence="12">K13</strain>
    </source>
</reference>
<evidence type="ECO:0000256" key="1">
    <source>
        <dbReference type="ARBA" id="ARBA00004651"/>
    </source>
</evidence>
<evidence type="ECO:0000259" key="11">
    <source>
        <dbReference type="PROSITE" id="PS50929"/>
    </source>
</evidence>
<name>A0A8J4H3Z2_9BACL</name>
<feature type="transmembrane region" description="Helical" evidence="9">
    <location>
        <begin position="16"/>
        <end position="35"/>
    </location>
</feature>
<dbReference type="Gene3D" id="1.20.1560.10">
    <property type="entry name" value="ABC transporter type 1, transmembrane domain"/>
    <property type="match status" value="1"/>
</dbReference>
<evidence type="ECO:0000256" key="5">
    <source>
        <dbReference type="ARBA" id="ARBA00022741"/>
    </source>
</evidence>
<evidence type="ECO:0000259" key="10">
    <source>
        <dbReference type="PROSITE" id="PS50893"/>
    </source>
</evidence>
<feature type="domain" description="ABC transporter" evidence="10">
    <location>
        <begin position="337"/>
        <end position="572"/>
    </location>
</feature>
<dbReference type="InterPro" id="IPR003439">
    <property type="entry name" value="ABC_transporter-like_ATP-bd"/>
</dbReference>
<comment type="caution">
    <text evidence="12">The sequence shown here is derived from an EMBL/GenBank/DDBJ whole genome shotgun (WGS) entry which is preliminary data.</text>
</comment>
<organism evidence="12 13">
    <name type="scientific">Xylanibacillus composti</name>
    <dbReference type="NCBI Taxonomy" id="1572762"/>
    <lineage>
        <taxon>Bacteria</taxon>
        <taxon>Bacillati</taxon>
        <taxon>Bacillota</taxon>
        <taxon>Bacilli</taxon>
        <taxon>Bacillales</taxon>
        <taxon>Paenibacillaceae</taxon>
        <taxon>Xylanibacillus</taxon>
    </lineage>
</organism>
<accession>A0A8J4H3Z2</accession>
<keyword evidence="7 9" id="KW-1133">Transmembrane helix</keyword>
<dbReference type="GO" id="GO:0005886">
    <property type="term" value="C:plasma membrane"/>
    <property type="evidence" value="ECO:0007669"/>
    <property type="project" value="UniProtKB-SubCell"/>
</dbReference>
<dbReference type="AlphaFoldDB" id="A0A8J4H3Z2"/>
<dbReference type="GO" id="GO:0015421">
    <property type="term" value="F:ABC-type oligopeptide transporter activity"/>
    <property type="evidence" value="ECO:0007669"/>
    <property type="project" value="TreeGrafter"/>
</dbReference>
<feature type="transmembrane region" description="Helical" evidence="9">
    <location>
        <begin position="55"/>
        <end position="77"/>
    </location>
</feature>
<keyword evidence="13" id="KW-1185">Reference proteome</keyword>
<keyword evidence="6" id="KW-0067">ATP-binding</keyword>
<keyword evidence="2" id="KW-0813">Transport</keyword>
<proteinExistence type="predicted"/>
<evidence type="ECO:0000256" key="7">
    <source>
        <dbReference type="ARBA" id="ARBA00022989"/>
    </source>
</evidence>
<keyword evidence="5" id="KW-0547">Nucleotide-binding</keyword>
<keyword evidence="8 9" id="KW-0472">Membrane</keyword>
<sequence length="583" mass="65845">MKDLWTLRGFVWRFRWRYVIGILSIVITDLSQLAIPWTLGRLTDDLNSGLGSASLIWTYIGWIFLASVGIFIFRYLWRVMIFGVARTLEYELRNKLFAHYQKLSPQWYSKRKTGDLMAHATNDLQAVRFTFGGGMVVMIDTLVLFSLTIAIMVVTIDWKLTLIGLLPLPVMAFLAISFGSKIYDRFRDAQEAFSALTDRVQENISGMRVVKAFAQEEEQERRFADINTFNFMRNMRMAKLQAFFNPLVQWVTGVSYLLVLGFGGILVIRNQITIGDFVAFNAYLGLLIGPIMGIGWMINIFQRGAASMSRINEILYSKPDIQDNPAVQPISKLNGHICIESLTFRYPGSKEPALRDVTLDIPQGQTVALIGKTGSGKSTLVNLLVRLYDVKEGSVRIDGHALKEIPLAVLRRDIGMVPQENFLFSETIRENIAFGLDQASEEEIVRAAEDAQVLDNIQDFPGNFETMLGERGVTLSGGQKQRLSIARALIKHPSILVLDDSLSAVDTKTEEALLERLKQKRRGLTTIMIAHRVSTVQHADQIVVLDEGRIVERGTHEQLLRLGGVYHHLYEQQQLEEQISGEI</sequence>
<evidence type="ECO:0000256" key="3">
    <source>
        <dbReference type="ARBA" id="ARBA00022475"/>
    </source>
</evidence>
<evidence type="ECO:0000256" key="9">
    <source>
        <dbReference type="SAM" id="Phobius"/>
    </source>
</evidence>
<feature type="transmembrane region" description="Helical" evidence="9">
    <location>
        <begin position="129"/>
        <end position="154"/>
    </location>
</feature>
<dbReference type="PROSITE" id="PS50893">
    <property type="entry name" value="ABC_TRANSPORTER_2"/>
    <property type="match status" value="1"/>
</dbReference>
<feature type="transmembrane region" description="Helical" evidence="9">
    <location>
        <begin position="242"/>
        <end position="268"/>
    </location>
</feature>
<evidence type="ECO:0000256" key="6">
    <source>
        <dbReference type="ARBA" id="ARBA00022840"/>
    </source>
</evidence>
<dbReference type="InterPro" id="IPR039421">
    <property type="entry name" value="Type_1_exporter"/>
</dbReference>
<dbReference type="Proteomes" id="UP000677918">
    <property type="component" value="Unassembled WGS sequence"/>
</dbReference>
<dbReference type="GO" id="GO:0016887">
    <property type="term" value="F:ATP hydrolysis activity"/>
    <property type="evidence" value="ECO:0007669"/>
    <property type="project" value="InterPro"/>
</dbReference>
<feature type="domain" description="ABC transmembrane type-1" evidence="11">
    <location>
        <begin position="19"/>
        <end position="303"/>
    </location>
</feature>
<dbReference type="SUPFAM" id="SSF52540">
    <property type="entry name" value="P-loop containing nucleoside triphosphate hydrolases"/>
    <property type="match status" value="1"/>
</dbReference>
<dbReference type="CDD" id="cd18541">
    <property type="entry name" value="ABC_6TM_TmrB_like"/>
    <property type="match status" value="1"/>
</dbReference>
<dbReference type="Gene3D" id="3.40.50.300">
    <property type="entry name" value="P-loop containing nucleotide triphosphate hydrolases"/>
    <property type="match status" value="1"/>
</dbReference>
<dbReference type="Pfam" id="PF00005">
    <property type="entry name" value="ABC_tran"/>
    <property type="match status" value="1"/>
</dbReference>
<dbReference type="InterPro" id="IPR027417">
    <property type="entry name" value="P-loop_NTPase"/>
</dbReference>
<evidence type="ECO:0000256" key="2">
    <source>
        <dbReference type="ARBA" id="ARBA00022448"/>
    </source>
</evidence>
<dbReference type="FunFam" id="3.40.50.300:FF:000221">
    <property type="entry name" value="Multidrug ABC transporter ATP-binding protein"/>
    <property type="match status" value="1"/>
</dbReference>
<feature type="transmembrane region" description="Helical" evidence="9">
    <location>
        <begin position="160"/>
        <end position="178"/>
    </location>
</feature>
<dbReference type="EMBL" id="BOVK01000051">
    <property type="protein sequence ID" value="GIQ70528.1"/>
    <property type="molecule type" value="Genomic_DNA"/>
</dbReference>